<gene>
    <name evidence="1" type="ORF">K435DRAFT_180748</name>
</gene>
<reference evidence="1 2" key="1">
    <citation type="journal article" date="2019" name="Nat. Ecol. Evol.">
        <title>Megaphylogeny resolves global patterns of mushroom evolution.</title>
        <authorList>
            <person name="Varga T."/>
            <person name="Krizsan K."/>
            <person name="Foldi C."/>
            <person name="Dima B."/>
            <person name="Sanchez-Garcia M."/>
            <person name="Sanchez-Ramirez S."/>
            <person name="Szollosi G.J."/>
            <person name="Szarkandi J.G."/>
            <person name="Papp V."/>
            <person name="Albert L."/>
            <person name="Andreopoulos W."/>
            <person name="Angelini C."/>
            <person name="Antonin V."/>
            <person name="Barry K.W."/>
            <person name="Bougher N.L."/>
            <person name="Buchanan P."/>
            <person name="Buyck B."/>
            <person name="Bense V."/>
            <person name="Catcheside P."/>
            <person name="Chovatia M."/>
            <person name="Cooper J."/>
            <person name="Damon W."/>
            <person name="Desjardin D."/>
            <person name="Finy P."/>
            <person name="Geml J."/>
            <person name="Haridas S."/>
            <person name="Hughes K."/>
            <person name="Justo A."/>
            <person name="Karasinski D."/>
            <person name="Kautmanova I."/>
            <person name="Kiss B."/>
            <person name="Kocsube S."/>
            <person name="Kotiranta H."/>
            <person name="LaButti K.M."/>
            <person name="Lechner B.E."/>
            <person name="Liimatainen K."/>
            <person name="Lipzen A."/>
            <person name="Lukacs Z."/>
            <person name="Mihaltcheva S."/>
            <person name="Morgado L.N."/>
            <person name="Niskanen T."/>
            <person name="Noordeloos M.E."/>
            <person name="Ohm R.A."/>
            <person name="Ortiz-Santana B."/>
            <person name="Ovrebo C."/>
            <person name="Racz N."/>
            <person name="Riley R."/>
            <person name="Savchenko A."/>
            <person name="Shiryaev A."/>
            <person name="Soop K."/>
            <person name="Spirin V."/>
            <person name="Szebenyi C."/>
            <person name="Tomsovsky M."/>
            <person name="Tulloss R.E."/>
            <person name="Uehling J."/>
            <person name="Grigoriev I.V."/>
            <person name="Vagvolgyi C."/>
            <person name="Papp T."/>
            <person name="Martin F.M."/>
            <person name="Miettinen O."/>
            <person name="Hibbett D.S."/>
            <person name="Nagy L.G."/>
        </authorList>
    </citation>
    <scope>NUCLEOTIDE SEQUENCE [LARGE SCALE GENOMIC DNA]</scope>
    <source>
        <strain evidence="1 2">CBS 962.96</strain>
    </source>
</reference>
<sequence>MPSSIDILHSALLQLKKKLLPNQHTPNPEPKLPPEILHLIIEQTWHLPFTKSSRIHFMTCSTLVNRTWLKLFILTSCHQRPILPLRCLF</sequence>
<dbReference type="AlphaFoldDB" id="A0A4S8LWA0"/>
<evidence type="ECO:0000313" key="2">
    <source>
        <dbReference type="Proteomes" id="UP000297245"/>
    </source>
</evidence>
<dbReference type="OrthoDB" id="2836053at2759"/>
<name>A0A4S8LWA0_DENBC</name>
<protein>
    <submittedName>
        <fullName evidence="1">Uncharacterized protein</fullName>
    </submittedName>
</protein>
<dbReference type="Proteomes" id="UP000297245">
    <property type="component" value="Unassembled WGS sequence"/>
</dbReference>
<evidence type="ECO:0000313" key="1">
    <source>
        <dbReference type="EMBL" id="THU93912.1"/>
    </source>
</evidence>
<keyword evidence="2" id="KW-1185">Reference proteome</keyword>
<accession>A0A4S8LWA0</accession>
<proteinExistence type="predicted"/>
<dbReference type="EMBL" id="ML179236">
    <property type="protein sequence ID" value="THU93912.1"/>
    <property type="molecule type" value="Genomic_DNA"/>
</dbReference>
<organism evidence="1 2">
    <name type="scientific">Dendrothele bispora (strain CBS 962.96)</name>
    <dbReference type="NCBI Taxonomy" id="1314807"/>
    <lineage>
        <taxon>Eukaryota</taxon>
        <taxon>Fungi</taxon>
        <taxon>Dikarya</taxon>
        <taxon>Basidiomycota</taxon>
        <taxon>Agaricomycotina</taxon>
        <taxon>Agaricomycetes</taxon>
        <taxon>Agaricomycetidae</taxon>
        <taxon>Agaricales</taxon>
        <taxon>Agaricales incertae sedis</taxon>
        <taxon>Dendrothele</taxon>
    </lineage>
</organism>